<dbReference type="RefSeq" id="WP_216126937.1">
    <property type="nucleotide sequence ID" value="NZ_CP086241.1"/>
</dbReference>
<keyword evidence="2" id="KW-0378">Hydrolase</keyword>
<dbReference type="EMBL" id="CP086241">
    <property type="protein sequence ID" value="WAG63291.1"/>
    <property type="molecule type" value="Genomic_DNA"/>
</dbReference>
<dbReference type="Proteomes" id="UP001164733">
    <property type="component" value="Plasmid pCF009-b"/>
</dbReference>
<dbReference type="PANTHER" id="PTHR34448">
    <property type="entry name" value="AMINOPEPTIDASE"/>
    <property type="match status" value="1"/>
</dbReference>
<dbReference type="InterPro" id="IPR052170">
    <property type="entry name" value="M29_Exopeptidase"/>
</dbReference>
<keyword evidence="1" id="KW-0479">Metal-binding</keyword>
<reference evidence="2" key="1">
    <citation type="submission" date="2021-11" db="EMBL/GenBank/DDBJ databases">
        <title>Clostridia strains as spoilage organisms.</title>
        <authorList>
            <person name="Wambui J."/>
            <person name="Stevens M.J.A."/>
            <person name="Stephan R."/>
        </authorList>
    </citation>
    <scope>NUCLEOTIDE SEQUENCE</scope>
    <source>
        <strain evidence="2">CF009</strain>
        <plasmid evidence="2">pCF009-b</plasmid>
    </source>
</reference>
<dbReference type="GO" id="GO:0046872">
    <property type="term" value="F:metal ion binding"/>
    <property type="evidence" value="ECO:0007669"/>
    <property type="project" value="UniProtKB-KW"/>
</dbReference>
<organism evidence="2 3">
    <name type="scientific">Clostridium estertheticum</name>
    <dbReference type="NCBI Taxonomy" id="238834"/>
    <lineage>
        <taxon>Bacteria</taxon>
        <taxon>Bacillati</taxon>
        <taxon>Bacillota</taxon>
        <taxon>Clostridia</taxon>
        <taxon>Eubacteriales</taxon>
        <taxon>Clostridiaceae</taxon>
        <taxon>Clostridium</taxon>
    </lineage>
</organism>
<evidence type="ECO:0000313" key="2">
    <source>
        <dbReference type="EMBL" id="WAG63291.1"/>
    </source>
</evidence>
<sequence length="375" mass="41642">MADQRLNKLARLLVNYSTKVKPGDFVFVSCDEVARPWMVEVVKEALKAGAHVETVLTSTEVSEVQLKYSSEEQLLGENLIFKTMLEKADVWISAWASRNTKGFSGIDVDKLKVSSKGAASWRKIYSQKMGNGSLRWCGTQFPTYADAQEASMSFSDYEDFVYGAGLLDAKDPEAEWKKISGKQDRWVNYLDTKKGLQFISEGTDIKVDISGRKWINCDGKENFPDGEIFTSPVEDGVDGVITFSFPGIYMGKEIEGIVLEVEKGKVINSKATKGEDLLKALLQTDEGACSFGEVAIGTNYGIRNFTKNMLFDEKIGGTVHMAIGDSMPEAGGINKSIIHWDMLCDMRNGGKIFADGELFYENGMFIEGILEKYKL</sequence>
<dbReference type="GO" id="GO:0006508">
    <property type="term" value="P:proteolysis"/>
    <property type="evidence" value="ECO:0007669"/>
    <property type="project" value="InterPro"/>
</dbReference>
<geneLocation type="plasmid" evidence="2 3">
    <name>pCF009-b</name>
</geneLocation>
<dbReference type="GO" id="GO:0004177">
    <property type="term" value="F:aminopeptidase activity"/>
    <property type="evidence" value="ECO:0007669"/>
    <property type="project" value="UniProtKB-KW"/>
</dbReference>
<evidence type="ECO:0000313" key="3">
    <source>
        <dbReference type="Proteomes" id="UP001164733"/>
    </source>
</evidence>
<accession>A0AA47EQD7</accession>
<keyword evidence="2" id="KW-0614">Plasmid</keyword>
<dbReference type="InterPro" id="IPR000787">
    <property type="entry name" value="Peptidase_M29"/>
</dbReference>
<dbReference type="PANTHER" id="PTHR34448:SF1">
    <property type="entry name" value="BLL6088 PROTEIN"/>
    <property type="match status" value="1"/>
</dbReference>
<proteinExistence type="predicted"/>
<protein>
    <submittedName>
        <fullName evidence="2">Aminopeptidase</fullName>
    </submittedName>
</protein>
<dbReference type="Pfam" id="PF02073">
    <property type="entry name" value="Peptidase_M29"/>
    <property type="match status" value="1"/>
</dbReference>
<keyword evidence="2" id="KW-0645">Protease</keyword>
<gene>
    <name evidence="2" type="ORF">LL038_25310</name>
</gene>
<evidence type="ECO:0000256" key="1">
    <source>
        <dbReference type="ARBA" id="ARBA00022723"/>
    </source>
</evidence>
<dbReference type="AlphaFoldDB" id="A0AA47EQD7"/>
<keyword evidence="2" id="KW-0031">Aminopeptidase</keyword>
<name>A0AA47EQD7_9CLOT</name>